<sequence>MFIVNGLARGGLNANANGDLWAAGEWGAAAASMAFSYTFIFAANWLILAWPYLAKVFPLQVRVKGNTWSVVGWGIWSGSLTLALPYLVSAINEKTMSVFGACNVISIPSRITEHMDLGFAADTPNAVVDAETKYANARDAEHEETV</sequence>
<protein>
    <submittedName>
        <fullName evidence="6">General substrate transporter</fullName>
    </submittedName>
</protein>
<keyword evidence="4 5" id="KW-0472">Membrane</keyword>
<gene>
    <name evidence="6" type="ORF">MPH_07299</name>
</gene>
<reference evidence="6 7" key="1">
    <citation type="journal article" date="2012" name="BMC Genomics">
        <title>Tools to kill: Genome of one of the most destructive plant pathogenic fungi Macrophomina phaseolina.</title>
        <authorList>
            <person name="Islam M.S."/>
            <person name="Haque M.S."/>
            <person name="Islam M.M."/>
            <person name="Emdad E.M."/>
            <person name="Halim A."/>
            <person name="Hossen Q.M.M."/>
            <person name="Hossain M.Z."/>
            <person name="Ahmed B."/>
            <person name="Rahim S."/>
            <person name="Rahman M.S."/>
            <person name="Alam M.M."/>
            <person name="Hou S."/>
            <person name="Wan X."/>
            <person name="Saito J.A."/>
            <person name="Alam M."/>
        </authorList>
    </citation>
    <scope>NUCLEOTIDE SEQUENCE [LARGE SCALE GENOMIC DNA]</scope>
    <source>
        <strain evidence="6 7">MS6</strain>
    </source>
</reference>
<dbReference type="InterPro" id="IPR005828">
    <property type="entry name" value="MFS_sugar_transport-like"/>
</dbReference>
<evidence type="ECO:0000256" key="5">
    <source>
        <dbReference type="SAM" id="Phobius"/>
    </source>
</evidence>
<dbReference type="AlphaFoldDB" id="K2RRY9"/>
<proteinExistence type="predicted"/>
<keyword evidence="2 5" id="KW-0812">Transmembrane</keyword>
<comment type="subcellular location">
    <subcellularLocation>
        <location evidence="1">Membrane</location>
    </subcellularLocation>
</comment>
<name>K2RRY9_MACPH</name>
<evidence type="ECO:0000256" key="1">
    <source>
        <dbReference type="ARBA" id="ARBA00004370"/>
    </source>
</evidence>
<feature type="transmembrane region" description="Helical" evidence="5">
    <location>
        <begin position="66"/>
        <end position="88"/>
    </location>
</feature>
<dbReference type="OrthoDB" id="2544694at2759"/>
<accession>K2RRY9</accession>
<dbReference type="GO" id="GO:0016020">
    <property type="term" value="C:membrane"/>
    <property type="evidence" value="ECO:0007669"/>
    <property type="project" value="UniProtKB-SubCell"/>
</dbReference>
<organism evidence="6 7">
    <name type="scientific">Macrophomina phaseolina (strain MS6)</name>
    <name type="common">Charcoal rot fungus</name>
    <dbReference type="NCBI Taxonomy" id="1126212"/>
    <lineage>
        <taxon>Eukaryota</taxon>
        <taxon>Fungi</taxon>
        <taxon>Dikarya</taxon>
        <taxon>Ascomycota</taxon>
        <taxon>Pezizomycotina</taxon>
        <taxon>Dothideomycetes</taxon>
        <taxon>Dothideomycetes incertae sedis</taxon>
        <taxon>Botryosphaeriales</taxon>
        <taxon>Botryosphaeriaceae</taxon>
        <taxon>Macrophomina</taxon>
    </lineage>
</organism>
<evidence type="ECO:0000256" key="4">
    <source>
        <dbReference type="ARBA" id="ARBA00023136"/>
    </source>
</evidence>
<dbReference type="Pfam" id="PF00083">
    <property type="entry name" value="Sugar_tr"/>
    <property type="match status" value="1"/>
</dbReference>
<dbReference type="InterPro" id="IPR036259">
    <property type="entry name" value="MFS_trans_sf"/>
</dbReference>
<evidence type="ECO:0000313" key="7">
    <source>
        <dbReference type="Proteomes" id="UP000007129"/>
    </source>
</evidence>
<dbReference type="Proteomes" id="UP000007129">
    <property type="component" value="Unassembled WGS sequence"/>
</dbReference>
<dbReference type="Gene3D" id="1.20.1250.20">
    <property type="entry name" value="MFS general substrate transporter like domains"/>
    <property type="match status" value="1"/>
</dbReference>
<dbReference type="HOGENOM" id="CLU_1777834_0_0_1"/>
<dbReference type="InParanoid" id="K2RRY9"/>
<evidence type="ECO:0000256" key="2">
    <source>
        <dbReference type="ARBA" id="ARBA00022692"/>
    </source>
</evidence>
<feature type="transmembrane region" description="Helical" evidence="5">
    <location>
        <begin position="34"/>
        <end position="54"/>
    </location>
</feature>
<dbReference type="GO" id="GO:0022857">
    <property type="term" value="F:transmembrane transporter activity"/>
    <property type="evidence" value="ECO:0007669"/>
    <property type="project" value="InterPro"/>
</dbReference>
<dbReference type="VEuPathDB" id="FungiDB:MPH_07299"/>
<evidence type="ECO:0000256" key="3">
    <source>
        <dbReference type="ARBA" id="ARBA00022989"/>
    </source>
</evidence>
<dbReference type="EMBL" id="AHHD01000296">
    <property type="protein sequence ID" value="EKG15487.1"/>
    <property type="molecule type" value="Genomic_DNA"/>
</dbReference>
<dbReference type="eggNOG" id="KOG0254">
    <property type="taxonomic scope" value="Eukaryota"/>
</dbReference>
<keyword evidence="3 5" id="KW-1133">Transmembrane helix</keyword>
<evidence type="ECO:0000313" key="6">
    <source>
        <dbReference type="EMBL" id="EKG15487.1"/>
    </source>
</evidence>
<comment type="caution">
    <text evidence="6">The sequence shown here is derived from an EMBL/GenBank/DDBJ whole genome shotgun (WGS) entry which is preliminary data.</text>
</comment>